<dbReference type="InterPro" id="IPR015414">
    <property type="entry name" value="TMEM64"/>
</dbReference>
<evidence type="ECO:0000313" key="10">
    <source>
        <dbReference type="Proteomes" id="UP000266841"/>
    </source>
</evidence>
<organism evidence="9 10">
    <name type="scientific">Thalassiosira oceanica</name>
    <name type="common">Marine diatom</name>
    <dbReference type="NCBI Taxonomy" id="159749"/>
    <lineage>
        <taxon>Eukaryota</taxon>
        <taxon>Sar</taxon>
        <taxon>Stramenopiles</taxon>
        <taxon>Ochrophyta</taxon>
        <taxon>Bacillariophyta</taxon>
        <taxon>Coscinodiscophyceae</taxon>
        <taxon>Thalassiosirophycidae</taxon>
        <taxon>Thalassiosirales</taxon>
        <taxon>Thalassiosiraceae</taxon>
        <taxon>Thalassiosira</taxon>
    </lineage>
</organism>
<keyword evidence="4 7" id="KW-1133">Transmembrane helix</keyword>
<evidence type="ECO:0000313" key="9">
    <source>
        <dbReference type="EMBL" id="EJK59350.1"/>
    </source>
</evidence>
<comment type="caution">
    <text evidence="9">The sequence shown here is derived from an EMBL/GenBank/DDBJ whole genome shotgun (WGS) entry which is preliminary data.</text>
</comment>
<reference evidence="9 10" key="1">
    <citation type="journal article" date="2012" name="Genome Biol.">
        <title>Genome and low-iron response of an oceanic diatom adapted to chronic iron limitation.</title>
        <authorList>
            <person name="Lommer M."/>
            <person name="Specht M."/>
            <person name="Roy A.S."/>
            <person name="Kraemer L."/>
            <person name="Andreson R."/>
            <person name="Gutowska M.A."/>
            <person name="Wolf J."/>
            <person name="Bergner S.V."/>
            <person name="Schilhabel M.B."/>
            <person name="Klostermeier U.C."/>
            <person name="Beiko R.G."/>
            <person name="Rosenstiel P."/>
            <person name="Hippler M."/>
            <person name="Laroche J."/>
        </authorList>
    </citation>
    <scope>NUCLEOTIDE SEQUENCE [LARGE SCALE GENOMIC DNA]</scope>
    <source>
        <strain evidence="9 10">CCMP1005</strain>
    </source>
</reference>
<evidence type="ECO:0000256" key="1">
    <source>
        <dbReference type="ARBA" id="ARBA00004651"/>
    </source>
</evidence>
<evidence type="ECO:0000256" key="2">
    <source>
        <dbReference type="ARBA" id="ARBA00022475"/>
    </source>
</evidence>
<feature type="region of interest" description="Disordered" evidence="6">
    <location>
        <begin position="303"/>
        <end position="328"/>
    </location>
</feature>
<feature type="region of interest" description="Disordered" evidence="6">
    <location>
        <begin position="560"/>
        <end position="601"/>
    </location>
</feature>
<evidence type="ECO:0000256" key="4">
    <source>
        <dbReference type="ARBA" id="ARBA00022989"/>
    </source>
</evidence>
<dbReference type="OrthoDB" id="166803at2759"/>
<evidence type="ECO:0000259" key="8">
    <source>
        <dbReference type="Pfam" id="PF09335"/>
    </source>
</evidence>
<accession>K0S290</accession>
<feature type="compositionally biased region" description="Polar residues" evidence="6">
    <location>
        <begin position="574"/>
        <end position="584"/>
    </location>
</feature>
<evidence type="ECO:0000256" key="7">
    <source>
        <dbReference type="SAM" id="Phobius"/>
    </source>
</evidence>
<dbReference type="PANTHER" id="PTHR12677:SF59">
    <property type="entry name" value="GOLGI APPARATUS MEMBRANE PROTEIN TVP38-RELATED"/>
    <property type="match status" value="1"/>
</dbReference>
<proteinExistence type="predicted"/>
<feature type="transmembrane region" description="Helical" evidence="7">
    <location>
        <begin position="46"/>
        <end position="74"/>
    </location>
</feature>
<gene>
    <name evidence="9" type="ORF">THAOC_20443</name>
</gene>
<feature type="region of interest" description="Disordered" evidence="6">
    <location>
        <begin position="357"/>
        <end position="436"/>
    </location>
</feature>
<feature type="transmembrane region" description="Helical" evidence="7">
    <location>
        <begin position="166"/>
        <end position="191"/>
    </location>
</feature>
<dbReference type="eggNOG" id="KOG3140">
    <property type="taxonomic scope" value="Eukaryota"/>
</dbReference>
<evidence type="ECO:0000256" key="5">
    <source>
        <dbReference type="ARBA" id="ARBA00023136"/>
    </source>
</evidence>
<dbReference type="AlphaFoldDB" id="K0S290"/>
<dbReference type="Pfam" id="PF09335">
    <property type="entry name" value="VTT_dom"/>
    <property type="match status" value="1"/>
</dbReference>
<dbReference type="EMBL" id="AGNL01023073">
    <property type="protein sequence ID" value="EJK59350.1"/>
    <property type="molecule type" value="Genomic_DNA"/>
</dbReference>
<sequence>MQIADNRFHDCDHNLYVIGFADIEQVFERLARRNAGLAPGESREGVAFVGLFLVASLCFFPVALLTLGAGYVYISLYGLGFGILVSFVVCYIGYLIGAAVCFARSRYLMRRLIVRFSARYPIVRAVDRAFESQGFRLFVLLRVSPAMPFNALNYIGGITSIKFRSYWWATCVGVVPDILWTIFVGAAFGTVDAKGVDGNQAFNQNGTRRGLLLGLGIGLGVAALIGTGIYARRELIKIAMSEQHERTLEEQAAENISERLMNSFGVIHEGDEDERSLSFEDLENPQLCGNQPEYTEEKNEIAQNDNHSCNPSPMRDQGPAPDTPLDDNQYQRRHVWTPESLSAELPVIPRMAKKLLQGFRPPDSDPVLTPSTPRRHVDSEDSGTSSVEENESMGNMKRRRSSSFPTLPVRSLSSPSSHHFEPNQEDTTYDDGIQRRHSVEGSPYEIHVLSRAHRERPSSPHSLEFEAASGDISILANIDETSALDLSVLSTTMQQDSMSPSRERCLTDPLDAVHLSVAAKDPTITCTNEIPTADRRSPGLRKRHSFSSLKHVYKTAASSLPRAISSHEDRARTPSESLDNQIASTRHHPSEAEDSEDDDPSREWFWIWA</sequence>
<keyword evidence="2" id="KW-1003">Cell membrane</keyword>
<evidence type="ECO:0000256" key="3">
    <source>
        <dbReference type="ARBA" id="ARBA00022692"/>
    </source>
</evidence>
<feature type="transmembrane region" description="Helical" evidence="7">
    <location>
        <begin position="80"/>
        <end position="103"/>
    </location>
</feature>
<dbReference type="PANTHER" id="PTHR12677">
    <property type="entry name" value="GOLGI APPARATUS MEMBRANE PROTEIN TVP38-RELATED"/>
    <property type="match status" value="1"/>
</dbReference>
<name>K0S290_THAOC</name>
<comment type="subcellular location">
    <subcellularLocation>
        <location evidence="1">Cell membrane</location>
        <topology evidence="1">Multi-pass membrane protein</topology>
    </subcellularLocation>
</comment>
<dbReference type="Proteomes" id="UP000266841">
    <property type="component" value="Unassembled WGS sequence"/>
</dbReference>
<keyword evidence="10" id="KW-1185">Reference proteome</keyword>
<keyword evidence="3 7" id="KW-0812">Transmembrane</keyword>
<dbReference type="GO" id="GO:0005886">
    <property type="term" value="C:plasma membrane"/>
    <property type="evidence" value="ECO:0007669"/>
    <property type="project" value="UniProtKB-SubCell"/>
</dbReference>
<evidence type="ECO:0000256" key="6">
    <source>
        <dbReference type="SAM" id="MobiDB-lite"/>
    </source>
</evidence>
<dbReference type="InterPro" id="IPR032816">
    <property type="entry name" value="VTT_dom"/>
</dbReference>
<feature type="transmembrane region" description="Helical" evidence="7">
    <location>
        <begin position="211"/>
        <end position="231"/>
    </location>
</feature>
<protein>
    <recommendedName>
        <fullName evidence="8">VTT domain-containing protein</fullName>
    </recommendedName>
</protein>
<keyword evidence="5 7" id="KW-0472">Membrane</keyword>
<feature type="domain" description="VTT" evidence="8">
    <location>
        <begin position="68"/>
        <end position="186"/>
    </location>
</feature>